<dbReference type="PANTHER" id="PTHR16877:SF0">
    <property type="entry name" value="HEPCIDIN"/>
    <property type="match status" value="1"/>
</dbReference>
<dbReference type="GO" id="GO:0034760">
    <property type="term" value="P:negative regulation of iron ion transmembrane transport"/>
    <property type="evidence" value="ECO:0007669"/>
    <property type="project" value="TreeGrafter"/>
</dbReference>
<accession>A0A8B7PWB1</accession>
<organism evidence="8 9">
    <name type="scientific">Hipposideros armiger</name>
    <name type="common">Great Himalayan leaf-nosed bat</name>
    <dbReference type="NCBI Taxonomy" id="186990"/>
    <lineage>
        <taxon>Eukaryota</taxon>
        <taxon>Metazoa</taxon>
        <taxon>Chordata</taxon>
        <taxon>Craniata</taxon>
        <taxon>Vertebrata</taxon>
        <taxon>Euteleostomi</taxon>
        <taxon>Mammalia</taxon>
        <taxon>Eutheria</taxon>
        <taxon>Laurasiatheria</taxon>
        <taxon>Chiroptera</taxon>
        <taxon>Yinpterochiroptera</taxon>
        <taxon>Rhinolophoidea</taxon>
        <taxon>Hipposideridae</taxon>
        <taxon>Hipposideros</taxon>
    </lineage>
</organism>
<keyword evidence="4" id="KW-0372">Hormone</keyword>
<dbReference type="GeneID" id="109372065"/>
<evidence type="ECO:0000256" key="5">
    <source>
        <dbReference type="ARBA" id="ARBA00022729"/>
    </source>
</evidence>
<protein>
    <submittedName>
        <fullName evidence="9">Hepcidin</fullName>
    </submittedName>
</protein>
<dbReference type="KEGG" id="hai:109372065"/>
<dbReference type="InterPro" id="IPR010500">
    <property type="entry name" value="Hepcidin"/>
</dbReference>
<evidence type="ECO:0000256" key="1">
    <source>
        <dbReference type="ARBA" id="ARBA00004613"/>
    </source>
</evidence>
<keyword evidence="3" id="KW-0964">Secreted</keyword>
<name>A0A8B7PWB1_HIPAR</name>
<evidence type="ECO:0000313" key="8">
    <source>
        <dbReference type="Proteomes" id="UP000694851"/>
    </source>
</evidence>
<comment type="similarity">
    <text evidence="2">Belongs to the hepcidin family.</text>
</comment>
<comment type="subcellular location">
    <subcellularLocation>
        <location evidence="1">Secreted</location>
    </subcellularLocation>
</comment>
<feature type="chain" id="PRO_5034340378" evidence="7">
    <location>
        <begin position="24"/>
        <end position="87"/>
    </location>
</feature>
<keyword evidence="8" id="KW-1185">Reference proteome</keyword>
<dbReference type="CTD" id="57817"/>
<feature type="signal peptide" evidence="7">
    <location>
        <begin position="1"/>
        <end position="23"/>
    </location>
</feature>
<dbReference type="Pfam" id="PF06446">
    <property type="entry name" value="Hepcidin"/>
    <property type="match status" value="1"/>
</dbReference>
<keyword evidence="5 7" id="KW-0732">Signal</keyword>
<sequence>MAMNRQIQATCLLLLLLTSLTSASVLSRQTTQLADLQTQDTAGAAAGATAGLTPGLQRLRRRDTHFPICIYCCGCCYKSKCGLCCKT</sequence>
<dbReference type="GO" id="GO:0042742">
    <property type="term" value="P:defense response to bacterium"/>
    <property type="evidence" value="ECO:0007669"/>
    <property type="project" value="TreeGrafter"/>
</dbReference>
<keyword evidence="6" id="KW-1015">Disulfide bond</keyword>
<evidence type="ECO:0000256" key="3">
    <source>
        <dbReference type="ARBA" id="ARBA00022525"/>
    </source>
</evidence>
<dbReference type="GO" id="GO:0006879">
    <property type="term" value="P:intracellular iron ion homeostasis"/>
    <property type="evidence" value="ECO:0007669"/>
    <property type="project" value="InterPro"/>
</dbReference>
<dbReference type="GO" id="GO:0005179">
    <property type="term" value="F:hormone activity"/>
    <property type="evidence" value="ECO:0007669"/>
    <property type="project" value="UniProtKB-KW"/>
</dbReference>
<dbReference type="Proteomes" id="UP000694851">
    <property type="component" value="Unplaced"/>
</dbReference>
<evidence type="ECO:0000313" key="9">
    <source>
        <dbReference type="RefSeq" id="XP_019480486.1"/>
    </source>
</evidence>
<dbReference type="GO" id="GO:0005615">
    <property type="term" value="C:extracellular space"/>
    <property type="evidence" value="ECO:0007669"/>
    <property type="project" value="TreeGrafter"/>
</dbReference>
<evidence type="ECO:0000256" key="6">
    <source>
        <dbReference type="ARBA" id="ARBA00023157"/>
    </source>
</evidence>
<gene>
    <name evidence="9" type="primary">HAMP</name>
</gene>
<evidence type="ECO:0000256" key="4">
    <source>
        <dbReference type="ARBA" id="ARBA00022702"/>
    </source>
</evidence>
<evidence type="ECO:0000256" key="7">
    <source>
        <dbReference type="SAM" id="SignalP"/>
    </source>
</evidence>
<dbReference type="RefSeq" id="XP_019480486.1">
    <property type="nucleotide sequence ID" value="XM_019624941.1"/>
</dbReference>
<evidence type="ECO:0000256" key="2">
    <source>
        <dbReference type="ARBA" id="ARBA00008022"/>
    </source>
</evidence>
<proteinExistence type="inferred from homology"/>
<reference evidence="9" key="1">
    <citation type="submission" date="2025-08" db="UniProtKB">
        <authorList>
            <consortium name="RefSeq"/>
        </authorList>
    </citation>
    <scope>IDENTIFICATION</scope>
    <source>
        <tissue evidence="9">Muscle</tissue>
    </source>
</reference>
<dbReference type="AlphaFoldDB" id="A0A8B7PWB1"/>
<dbReference type="PANTHER" id="PTHR16877">
    <property type="entry name" value="HEPCIDIN"/>
    <property type="match status" value="1"/>
</dbReference>